<sequence length="74" mass="8232">MAHIVSPALFGLVIAARRGLHGRPMDRMMNDRGPQTHRFVYGADLTRDGASTPAHRHLHRSSHAEPWSRGLLLA</sequence>
<evidence type="ECO:0000256" key="1">
    <source>
        <dbReference type="SAM" id="MobiDB-lite"/>
    </source>
</evidence>
<dbReference type="AlphaFoldDB" id="A0A1M7Z506"/>
<evidence type="ECO:0000313" key="3">
    <source>
        <dbReference type="Proteomes" id="UP000186406"/>
    </source>
</evidence>
<name>A0A1M7Z506_9HYPH</name>
<accession>A0A1M7Z506</accession>
<reference evidence="2 3" key="1">
    <citation type="submission" date="2016-12" db="EMBL/GenBank/DDBJ databases">
        <authorList>
            <person name="Song W.-J."/>
            <person name="Kurnit D.M."/>
        </authorList>
    </citation>
    <scope>NUCLEOTIDE SEQUENCE [LARGE SCALE GENOMIC DNA]</scope>
    <source>
        <strain evidence="2 3">DSM 19599</strain>
    </source>
</reference>
<dbReference type="EMBL" id="FRXO01000001">
    <property type="protein sequence ID" value="SHO59736.1"/>
    <property type="molecule type" value="Genomic_DNA"/>
</dbReference>
<feature type="region of interest" description="Disordered" evidence="1">
    <location>
        <begin position="50"/>
        <end position="74"/>
    </location>
</feature>
<dbReference type="RefSeq" id="WP_073625229.1">
    <property type="nucleotide sequence ID" value="NZ_FRXO01000001.1"/>
</dbReference>
<proteinExistence type="predicted"/>
<keyword evidence="3" id="KW-1185">Reference proteome</keyword>
<dbReference type="STRING" id="1123029.SAMN02745172_00045"/>
<gene>
    <name evidence="2" type="ORF">SAMN02745172_00045</name>
</gene>
<dbReference type="Proteomes" id="UP000186406">
    <property type="component" value="Unassembled WGS sequence"/>
</dbReference>
<evidence type="ECO:0000313" key="2">
    <source>
        <dbReference type="EMBL" id="SHO59736.1"/>
    </source>
</evidence>
<protein>
    <submittedName>
        <fullName evidence="2">Uncharacterized protein</fullName>
    </submittedName>
</protein>
<organism evidence="2 3">
    <name type="scientific">Pseudoxanthobacter soli DSM 19599</name>
    <dbReference type="NCBI Taxonomy" id="1123029"/>
    <lineage>
        <taxon>Bacteria</taxon>
        <taxon>Pseudomonadati</taxon>
        <taxon>Pseudomonadota</taxon>
        <taxon>Alphaproteobacteria</taxon>
        <taxon>Hyphomicrobiales</taxon>
        <taxon>Segnochrobactraceae</taxon>
        <taxon>Pseudoxanthobacter</taxon>
    </lineage>
</organism>